<dbReference type="InterPro" id="IPR016181">
    <property type="entry name" value="Acyl_CoA_acyltransferase"/>
</dbReference>
<proteinExistence type="predicted"/>
<dbReference type="STRING" id="178339.BH719_01445"/>
<keyword evidence="2" id="KW-1185">Reference proteome</keyword>
<gene>
    <name evidence="1" type="ORF">BH719_01445</name>
</gene>
<dbReference type="Gene3D" id="3.40.630.30">
    <property type="match status" value="1"/>
</dbReference>
<dbReference type="AlphaFoldDB" id="A0A1D8B0P7"/>
<dbReference type="KEGG" id="phon:BH719_01445"/>
<name>A0A1D8B0P7_9ACTO</name>
<dbReference type="SUPFAM" id="SSF55729">
    <property type="entry name" value="Acyl-CoA N-acyltransferases (Nat)"/>
    <property type="match status" value="1"/>
</dbReference>
<evidence type="ECO:0000313" key="1">
    <source>
        <dbReference type="EMBL" id="AOS46708.1"/>
    </source>
</evidence>
<dbReference type="GO" id="GO:0016740">
    <property type="term" value="F:transferase activity"/>
    <property type="evidence" value="ECO:0007669"/>
    <property type="project" value="UniProtKB-KW"/>
</dbReference>
<dbReference type="Proteomes" id="UP000095214">
    <property type="component" value="Chromosome"/>
</dbReference>
<accession>A0A1D8B0P7</accession>
<sequence>MSDTAPRAGADACADVPMPPSHHGIVWEPLAPAHHPALATLFARMEARDNPPYRTSPGEVAEMLGGATQWSGIAGFATRGLAAGRMIAYAQVTIRHPGRVECVCSGGVDPDFRRIGLGGAIVDWQEGAARAMIGAAGSGGPAQIVCHVEAGQEDLEAQLQSHGFHWSRTYYEMRADLSSLPERPSLGAYLSLEAWAPQWEEPARQAANLLNEVEWGRPPLTEEQWFQGRMSFVPEWSFLLVDRRGDRPRVGGFLIASRYEQDWAALGWREGYIDQMGVLGAYRQSRAVDALIIASMRAQAGDGMERTGTGLGSANHSGALAVYDYLGFRTVGQTRLYAREV</sequence>
<organism evidence="1 2">
    <name type="scientific">Pauljensenia hongkongensis</name>
    <dbReference type="NCBI Taxonomy" id="178339"/>
    <lineage>
        <taxon>Bacteria</taxon>
        <taxon>Bacillati</taxon>
        <taxon>Actinomycetota</taxon>
        <taxon>Actinomycetes</taxon>
        <taxon>Actinomycetales</taxon>
        <taxon>Actinomycetaceae</taxon>
        <taxon>Pauljensenia</taxon>
    </lineage>
</organism>
<dbReference type="OrthoDB" id="9799092at2"/>
<keyword evidence="1" id="KW-0808">Transferase</keyword>
<reference evidence="1 2" key="1">
    <citation type="submission" date="2016-09" db="EMBL/GenBank/DDBJ databases">
        <title>Complete genome sequence of Actinomyces hongkongensis HKU8.</title>
        <authorList>
            <person name="Gao Y.-X."/>
            <person name="Zhou Y.-Y."/>
            <person name="Xie Y."/>
            <person name="Wang M."/>
            <person name="Wang S.-J."/>
            <person name="Shen S.-G."/>
        </authorList>
    </citation>
    <scope>NUCLEOTIDE SEQUENCE [LARGE SCALE GENOMIC DNA]</scope>
    <source>
        <strain evidence="1 2">HKU8</strain>
    </source>
</reference>
<dbReference type="EMBL" id="CP017298">
    <property type="protein sequence ID" value="AOS46708.1"/>
    <property type="molecule type" value="Genomic_DNA"/>
</dbReference>
<dbReference type="RefSeq" id="WP_009400105.1">
    <property type="nucleotide sequence ID" value="NZ_CP017298.1"/>
</dbReference>
<protein>
    <submittedName>
        <fullName evidence="1">GNAT family N-acetyltransferase</fullName>
    </submittedName>
</protein>
<evidence type="ECO:0000313" key="2">
    <source>
        <dbReference type="Proteomes" id="UP000095214"/>
    </source>
</evidence>